<comment type="subunit">
    <text evidence="6">Monomer.</text>
</comment>
<dbReference type="SUPFAM" id="SSF54814">
    <property type="entry name" value="Prokaryotic type KH domain (KH-domain type II)"/>
    <property type="match status" value="1"/>
</dbReference>
<dbReference type="GeneID" id="66544358"/>
<dbReference type="EMBL" id="AACSIE010000002">
    <property type="protein sequence ID" value="EAL9204036.1"/>
    <property type="molecule type" value="Genomic_DNA"/>
</dbReference>
<dbReference type="GO" id="GO:0043024">
    <property type="term" value="F:ribosomal small subunit binding"/>
    <property type="evidence" value="ECO:0007669"/>
    <property type="project" value="TreeGrafter"/>
</dbReference>
<evidence type="ECO:0000256" key="1">
    <source>
        <dbReference type="ARBA" id="ARBA00007921"/>
    </source>
</evidence>
<feature type="region of interest" description="G3" evidence="7">
    <location>
        <begin position="57"/>
        <end position="60"/>
    </location>
</feature>
<comment type="similarity">
    <text evidence="1 6 7 8">Belongs to the TRAFAC class TrmE-Era-EngA-EngB-Septin-like GTPase superfamily. Era GTPase family.</text>
</comment>
<evidence type="ECO:0000256" key="7">
    <source>
        <dbReference type="PROSITE-ProRule" id="PRU01050"/>
    </source>
</evidence>
<feature type="binding site" evidence="6">
    <location>
        <begin position="116"/>
        <end position="119"/>
    </location>
    <ligand>
        <name>GTP</name>
        <dbReference type="ChEBI" id="CHEBI:37565"/>
    </ligand>
</feature>
<dbReference type="GO" id="GO:0005886">
    <property type="term" value="C:plasma membrane"/>
    <property type="evidence" value="ECO:0007669"/>
    <property type="project" value="UniProtKB-SubCell"/>
</dbReference>
<dbReference type="Pfam" id="PF01926">
    <property type="entry name" value="MMR_HSR1"/>
    <property type="match status" value="1"/>
</dbReference>
<evidence type="ECO:0000256" key="2">
    <source>
        <dbReference type="ARBA" id="ARBA00020484"/>
    </source>
</evidence>
<dbReference type="Proteomes" id="UP000411403">
    <property type="component" value="Unassembled WGS sequence"/>
</dbReference>
<dbReference type="PANTHER" id="PTHR42698">
    <property type="entry name" value="GTPASE ERA"/>
    <property type="match status" value="1"/>
</dbReference>
<dbReference type="CDD" id="cd04163">
    <property type="entry name" value="Era"/>
    <property type="match status" value="1"/>
</dbReference>
<dbReference type="NCBIfam" id="TIGR00231">
    <property type="entry name" value="small_GTP"/>
    <property type="match status" value="1"/>
</dbReference>
<dbReference type="Proteomes" id="UP000409545">
    <property type="component" value="Unassembled WGS sequence"/>
</dbReference>
<dbReference type="KEGG" id="ccof:VC76_03295"/>
<evidence type="ECO:0000259" key="10">
    <source>
        <dbReference type="PROSITE" id="PS51713"/>
    </source>
</evidence>
<feature type="region of interest" description="G1" evidence="7">
    <location>
        <begin position="10"/>
        <end position="17"/>
    </location>
</feature>
<dbReference type="GO" id="GO:0070181">
    <property type="term" value="F:small ribosomal subunit rRNA binding"/>
    <property type="evidence" value="ECO:0007669"/>
    <property type="project" value="UniProtKB-UniRule"/>
</dbReference>
<dbReference type="GO" id="GO:0005829">
    <property type="term" value="C:cytosol"/>
    <property type="evidence" value="ECO:0007669"/>
    <property type="project" value="TreeGrafter"/>
</dbReference>
<dbReference type="InterPro" id="IPR005662">
    <property type="entry name" value="GTPase_Era-like"/>
</dbReference>
<dbReference type="InterPro" id="IPR030388">
    <property type="entry name" value="G_ERA_dom"/>
</dbReference>
<keyword evidence="6" id="KW-0699">rRNA-binding</keyword>
<reference evidence="12 18" key="2">
    <citation type="submission" date="2018-06" db="EMBL/GenBank/DDBJ databases">
        <authorList>
            <consortium name="NARMS: The National Antimicrobial Resistance Monitoring System"/>
        </authorList>
    </citation>
    <scope>NUCLEOTIDE SEQUENCE [LARGE SCALE GENOMIC DNA]</scope>
    <source>
        <strain evidence="15 20">CVM N17C171</strain>
        <strain evidence="14 16">CVM N17C548</strain>
        <strain evidence="12 18">FSIS11807978</strain>
        <strain evidence="13 19">FSIS1711007</strain>
    </source>
</reference>
<dbReference type="EMBL" id="AACGFG010000004">
    <property type="protein sequence ID" value="EAK4358035.1"/>
    <property type="molecule type" value="Genomic_DNA"/>
</dbReference>
<dbReference type="CDD" id="cd22534">
    <property type="entry name" value="KH-II_Era"/>
    <property type="match status" value="1"/>
</dbReference>
<sequence length="291" mass="33414">MKSGFVSIIGRTNAGKSTLINSLLEEKIALVSHKQNATRRKIKAIVMNGEDQIIFIDTPGLHESKATLNQFLIQSAIKSMGDCDVILFVASIFDSVKDYENFLSLNPKVPHIIVLNKVDLADNGTLLKKLNEYAKFSKYFKAILPYSCKKKNYQKPLLNELCKLLPEHEYFYDSEFLTPSSQKDIFREFILESIYENLSEELPYSCEIMIKNTKETSNLFIIDAQIITDTNSHKAMLIGKDGTTLKRIGKDARFKISKLIQNKVLLKLFVIVKKNWQKDEIFLKKILNYEE</sequence>
<keyword evidence="6" id="KW-1003">Cell membrane</keyword>
<evidence type="ECO:0000256" key="5">
    <source>
        <dbReference type="ARBA" id="ARBA00023134"/>
    </source>
</evidence>
<gene>
    <name evidence="6" type="primary">era</name>
    <name evidence="13" type="ORF">B9Q54_05695</name>
    <name evidence="12" type="ORF">C6T04_03685</name>
    <name evidence="11" type="ORF">CJD00_04980</name>
    <name evidence="14" type="ORF">DSX26_02315</name>
    <name evidence="15" type="ORF">DYU70_02510</name>
</gene>
<dbReference type="InterPro" id="IPR006073">
    <property type="entry name" value="GTP-bd"/>
</dbReference>
<dbReference type="RefSeq" id="WP_002776404.1">
    <property type="nucleotide sequence ID" value="NZ_AANHVQ020000007.1"/>
</dbReference>
<keyword evidence="4 6" id="KW-0694">RNA-binding</keyword>
<dbReference type="STRING" id="195.ATE51_02280"/>
<feature type="binding site" evidence="6">
    <location>
        <begin position="57"/>
        <end position="61"/>
    </location>
    <ligand>
        <name>GTP</name>
        <dbReference type="ChEBI" id="CHEBI:37565"/>
    </ligand>
</feature>
<dbReference type="InterPro" id="IPR015946">
    <property type="entry name" value="KH_dom-like_a/b"/>
</dbReference>
<dbReference type="PROSITE" id="PS51713">
    <property type="entry name" value="G_ERA"/>
    <property type="match status" value="1"/>
</dbReference>
<evidence type="ECO:0000313" key="17">
    <source>
        <dbReference type="Proteomes" id="UP000361993"/>
    </source>
</evidence>
<keyword evidence="5 6" id="KW-0342">GTP-binding</keyword>
<evidence type="ECO:0000313" key="14">
    <source>
        <dbReference type="EMBL" id="EAL6850302.1"/>
    </source>
</evidence>
<dbReference type="HAMAP" id="MF_00367">
    <property type="entry name" value="GTPase_Era"/>
    <property type="match status" value="1"/>
</dbReference>
<keyword evidence="6" id="KW-0963">Cytoplasm</keyword>
<dbReference type="Proteomes" id="UP000365807">
    <property type="component" value="Unassembled WGS sequence"/>
</dbReference>
<dbReference type="Pfam" id="PF07650">
    <property type="entry name" value="KH_2"/>
    <property type="match status" value="1"/>
</dbReference>
<evidence type="ECO:0000256" key="4">
    <source>
        <dbReference type="ARBA" id="ARBA00022884"/>
    </source>
</evidence>
<dbReference type="OrthoDB" id="9805918at2"/>
<evidence type="ECO:0000256" key="8">
    <source>
        <dbReference type="RuleBase" id="RU003761"/>
    </source>
</evidence>
<organism evidence="12 18">
    <name type="scientific">Campylobacter coli</name>
    <dbReference type="NCBI Taxonomy" id="195"/>
    <lineage>
        <taxon>Bacteria</taxon>
        <taxon>Pseudomonadati</taxon>
        <taxon>Campylobacterota</taxon>
        <taxon>Epsilonproteobacteria</taxon>
        <taxon>Campylobacterales</taxon>
        <taxon>Campylobacteraceae</taxon>
        <taxon>Campylobacter</taxon>
    </lineage>
</organism>
<feature type="binding site" evidence="6">
    <location>
        <begin position="10"/>
        <end position="17"/>
    </location>
    <ligand>
        <name>GTP</name>
        <dbReference type="ChEBI" id="CHEBI:37565"/>
    </ligand>
</feature>
<dbReference type="NCBIfam" id="NF000908">
    <property type="entry name" value="PRK00089.1"/>
    <property type="match status" value="1"/>
</dbReference>
<dbReference type="eggNOG" id="COG1159">
    <property type="taxonomic scope" value="Bacteria"/>
</dbReference>
<evidence type="ECO:0000313" key="20">
    <source>
        <dbReference type="Proteomes" id="UP000411403"/>
    </source>
</evidence>
<dbReference type="NCBIfam" id="TIGR00436">
    <property type="entry name" value="era"/>
    <property type="match status" value="1"/>
</dbReference>
<dbReference type="Proteomes" id="UP000361993">
    <property type="component" value="Unassembled WGS sequence"/>
</dbReference>
<keyword evidence="3 6" id="KW-0547">Nucleotide-binding</keyword>
<dbReference type="KEGG" id="ccoo:ATE51_02280"/>
<feature type="region of interest" description="G2" evidence="7">
    <location>
        <begin position="36"/>
        <end position="40"/>
    </location>
</feature>
<evidence type="ECO:0000313" key="16">
    <source>
        <dbReference type="Proteomes" id="UP000352088"/>
    </source>
</evidence>
<dbReference type="PROSITE" id="PS50823">
    <property type="entry name" value="KH_TYPE_2"/>
    <property type="match status" value="1"/>
</dbReference>
<dbReference type="EMBL" id="AACQHW010000002">
    <property type="protein sequence ID" value="EAL6850302.1"/>
    <property type="molecule type" value="Genomic_DNA"/>
</dbReference>
<dbReference type="EMBL" id="AACDUL010000007">
    <property type="protein sequence ID" value="EAK1509617.1"/>
    <property type="molecule type" value="Genomic_DNA"/>
</dbReference>
<dbReference type="Gene3D" id="3.30.300.20">
    <property type="match status" value="1"/>
</dbReference>
<reference evidence="11 17" key="1">
    <citation type="submission" date="2018-05" db="EMBL/GenBank/DDBJ databases">
        <authorList>
            <consortium name="GenomeTrakr network: Whole genome sequencing for foodborne pathogen traceback"/>
        </authorList>
    </citation>
    <scope>NUCLEOTIDE SEQUENCE [LARGE SCALE GENOMIC DNA]</scope>
    <source>
        <strain evidence="11 17">NC_C6016</strain>
    </source>
</reference>
<feature type="domain" description="Era-type G" evidence="10">
    <location>
        <begin position="2"/>
        <end position="167"/>
    </location>
</feature>
<evidence type="ECO:0000313" key="18">
    <source>
        <dbReference type="Proteomes" id="UP000365807"/>
    </source>
</evidence>
<dbReference type="EMBL" id="AACGUZ010000008">
    <property type="protein sequence ID" value="EAK5103760.1"/>
    <property type="molecule type" value="Genomic_DNA"/>
</dbReference>
<dbReference type="Proteomes" id="UP000352088">
    <property type="component" value="Unassembled WGS sequence"/>
</dbReference>
<dbReference type="InterPro" id="IPR004044">
    <property type="entry name" value="KH_dom_type_2"/>
</dbReference>
<evidence type="ECO:0000256" key="3">
    <source>
        <dbReference type="ARBA" id="ARBA00022741"/>
    </source>
</evidence>
<evidence type="ECO:0000313" key="12">
    <source>
        <dbReference type="EMBL" id="EAK4358035.1"/>
    </source>
</evidence>
<dbReference type="SUPFAM" id="SSF52540">
    <property type="entry name" value="P-loop containing nucleoside triphosphate hydrolases"/>
    <property type="match status" value="1"/>
</dbReference>
<dbReference type="InterPro" id="IPR009019">
    <property type="entry name" value="KH_sf_prok-type"/>
</dbReference>
<accession>A0A0Q2IX29</accession>
<dbReference type="GO" id="GO:0003924">
    <property type="term" value="F:GTPase activity"/>
    <property type="evidence" value="ECO:0007669"/>
    <property type="project" value="UniProtKB-UniRule"/>
</dbReference>
<comment type="caution">
    <text evidence="12">The sequence shown here is derived from an EMBL/GenBank/DDBJ whole genome shotgun (WGS) entry which is preliminary data.</text>
</comment>
<name>A0A0Q2IX29_CAMCO</name>
<dbReference type="GO" id="GO:0005525">
    <property type="term" value="F:GTP binding"/>
    <property type="evidence" value="ECO:0007669"/>
    <property type="project" value="UniProtKB-UniRule"/>
</dbReference>
<feature type="domain" description="KH type-2" evidence="9">
    <location>
        <begin position="186"/>
        <end position="274"/>
    </location>
</feature>
<evidence type="ECO:0000313" key="11">
    <source>
        <dbReference type="EMBL" id="EAK1509617.1"/>
    </source>
</evidence>
<feature type="region of interest" description="G4" evidence="7">
    <location>
        <begin position="116"/>
        <end position="119"/>
    </location>
</feature>
<comment type="subcellular location">
    <subcellularLocation>
        <location evidence="6">Cytoplasm</location>
    </subcellularLocation>
    <subcellularLocation>
        <location evidence="6">Cell membrane</location>
        <topology evidence="6">Peripheral membrane protein</topology>
    </subcellularLocation>
</comment>
<protein>
    <recommendedName>
        <fullName evidence="2 6">GTPase Era</fullName>
    </recommendedName>
</protein>
<dbReference type="InterPro" id="IPR027417">
    <property type="entry name" value="P-loop_NTPase"/>
</dbReference>
<evidence type="ECO:0000259" key="9">
    <source>
        <dbReference type="PROSITE" id="PS50823"/>
    </source>
</evidence>
<keyword evidence="6" id="KW-0472">Membrane</keyword>
<evidence type="ECO:0000256" key="6">
    <source>
        <dbReference type="HAMAP-Rule" id="MF_00367"/>
    </source>
</evidence>
<dbReference type="Gene3D" id="3.40.50.300">
    <property type="entry name" value="P-loop containing nucleotide triphosphate hydrolases"/>
    <property type="match status" value="1"/>
</dbReference>
<evidence type="ECO:0000313" key="19">
    <source>
        <dbReference type="Proteomes" id="UP000409545"/>
    </source>
</evidence>
<proteinExistence type="inferred from homology"/>
<dbReference type="GO" id="GO:0000028">
    <property type="term" value="P:ribosomal small subunit assembly"/>
    <property type="evidence" value="ECO:0007669"/>
    <property type="project" value="TreeGrafter"/>
</dbReference>
<dbReference type="InterPro" id="IPR005225">
    <property type="entry name" value="Small_GTP-bd"/>
</dbReference>
<keyword evidence="6" id="KW-0690">Ribosome biogenesis</keyword>
<feature type="region of interest" description="G5" evidence="7">
    <location>
        <begin position="146"/>
        <end position="148"/>
    </location>
</feature>
<comment type="function">
    <text evidence="6">An essential GTPase that binds both GDP and GTP, with rapid nucleotide exchange. Plays a role in 16S rRNA processing and 30S ribosomal subunit biogenesis and possibly also in cell cycle regulation and energy metabolism.</text>
</comment>
<dbReference type="PANTHER" id="PTHR42698:SF1">
    <property type="entry name" value="GTPASE ERA, MITOCHONDRIAL"/>
    <property type="match status" value="1"/>
</dbReference>
<evidence type="ECO:0000313" key="13">
    <source>
        <dbReference type="EMBL" id="EAK5103760.1"/>
    </source>
</evidence>
<evidence type="ECO:0000313" key="15">
    <source>
        <dbReference type="EMBL" id="EAL9204036.1"/>
    </source>
</evidence>
<dbReference type="AlphaFoldDB" id="A0A0Q2IX29"/>